<organism evidence="1">
    <name type="scientific">freshwater metagenome</name>
    <dbReference type="NCBI Taxonomy" id="449393"/>
    <lineage>
        <taxon>unclassified sequences</taxon>
        <taxon>metagenomes</taxon>
        <taxon>ecological metagenomes</taxon>
    </lineage>
</organism>
<dbReference type="EMBL" id="CAFBLP010000112">
    <property type="protein sequence ID" value="CAB4891566.1"/>
    <property type="molecule type" value="Genomic_DNA"/>
</dbReference>
<gene>
    <name evidence="1" type="ORF">UFOPK3376_02879</name>
</gene>
<accession>A0A6J7F7J5</accession>
<sequence length="139" mass="14948">MFPTSVAIPATIGASDTFEVAISCPYNGSYADLGGFAVADPNPVDLTFPDGVDLQTGPVAKGPDDHGVVRLHPIAPSETGTYFIRAACTEEVNWKFNGLFQFSDGRPYYSVYMYTPPELMHRIEVVSSQPTIATLPESG</sequence>
<name>A0A6J7F7J5_9ZZZZ</name>
<evidence type="ECO:0000313" key="1">
    <source>
        <dbReference type="EMBL" id="CAB4891566.1"/>
    </source>
</evidence>
<protein>
    <submittedName>
        <fullName evidence="1">Unannotated protein</fullName>
    </submittedName>
</protein>
<reference evidence="1" key="1">
    <citation type="submission" date="2020-05" db="EMBL/GenBank/DDBJ databases">
        <authorList>
            <person name="Chiriac C."/>
            <person name="Salcher M."/>
            <person name="Ghai R."/>
            <person name="Kavagutti S V."/>
        </authorList>
    </citation>
    <scope>NUCLEOTIDE SEQUENCE</scope>
</reference>
<dbReference type="AlphaFoldDB" id="A0A6J7F7J5"/>
<proteinExistence type="predicted"/>